<proteinExistence type="predicted"/>
<protein>
    <recommendedName>
        <fullName evidence="3">Mitochondrial inner membrane translocase subunit Tim17/Tim22/Tim23/peroxisomal protein PMP24</fullName>
    </recommendedName>
</protein>
<gene>
    <name evidence="1" type="ORF">B0J12DRAFT_177550</name>
</gene>
<comment type="caution">
    <text evidence="1">The sequence shown here is derived from an EMBL/GenBank/DDBJ whole genome shotgun (WGS) entry which is preliminary data.</text>
</comment>
<accession>A0ABQ8GTM6</accession>
<reference evidence="1 2" key="1">
    <citation type="journal article" date="2021" name="Nat. Commun.">
        <title>Genetic determinants of endophytism in the Arabidopsis root mycobiome.</title>
        <authorList>
            <person name="Mesny F."/>
            <person name="Miyauchi S."/>
            <person name="Thiergart T."/>
            <person name="Pickel B."/>
            <person name="Atanasova L."/>
            <person name="Karlsson M."/>
            <person name="Huettel B."/>
            <person name="Barry K.W."/>
            <person name="Haridas S."/>
            <person name="Chen C."/>
            <person name="Bauer D."/>
            <person name="Andreopoulos W."/>
            <person name="Pangilinan J."/>
            <person name="LaButti K."/>
            <person name="Riley R."/>
            <person name="Lipzen A."/>
            <person name="Clum A."/>
            <person name="Drula E."/>
            <person name="Henrissat B."/>
            <person name="Kohler A."/>
            <person name="Grigoriev I.V."/>
            <person name="Martin F.M."/>
            <person name="Hacquard S."/>
        </authorList>
    </citation>
    <scope>NUCLEOTIDE SEQUENCE [LARGE SCALE GENOMIC DNA]</scope>
    <source>
        <strain evidence="1 2">MPI-SDFR-AT-0080</strain>
    </source>
</reference>
<sequence>MGLIYHVGPSARPRSPRRDLQKVKLERDAALPRAFFCSRLCPTTTTCRPPIPALSTLLPLLLFWPPLWRSALWPVGSGGLLLGGAQGIVFSGSPALFAMFAGVQWFTAGSVYWATRSAILHRRGLQAWLDVKRGSRPHLSKADSFSQYEKVKASTIAGGFSGGIVAAVTRSRSHIIPGAIMFSLFGFAGQHIYDFLDSRHVARSNDATVDKQADGKNWLRKLADSRFSPVKVLSEEEYEHMLREKLLKVDVEIALVDEGIEKLRQQSQTPNQPEN</sequence>
<dbReference type="PANTHER" id="PTHR41390">
    <property type="entry name" value="CHROMOSOME 7, WHOLE GENOME SHOTGUN SEQUENCE"/>
    <property type="match status" value="1"/>
</dbReference>
<dbReference type="EMBL" id="JAGTJR010000002">
    <property type="protein sequence ID" value="KAH7063676.1"/>
    <property type="molecule type" value="Genomic_DNA"/>
</dbReference>
<evidence type="ECO:0000313" key="1">
    <source>
        <dbReference type="EMBL" id="KAH7063676.1"/>
    </source>
</evidence>
<name>A0ABQ8GTM6_9PEZI</name>
<dbReference type="Proteomes" id="UP000774617">
    <property type="component" value="Unassembled WGS sequence"/>
</dbReference>
<evidence type="ECO:0000313" key="2">
    <source>
        <dbReference type="Proteomes" id="UP000774617"/>
    </source>
</evidence>
<evidence type="ECO:0008006" key="3">
    <source>
        <dbReference type="Google" id="ProtNLM"/>
    </source>
</evidence>
<keyword evidence="2" id="KW-1185">Reference proteome</keyword>
<organism evidence="1 2">
    <name type="scientific">Macrophomina phaseolina</name>
    <dbReference type="NCBI Taxonomy" id="35725"/>
    <lineage>
        <taxon>Eukaryota</taxon>
        <taxon>Fungi</taxon>
        <taxon>Dikarya</taxon>
        <taxon>Ascomycota</taxon>
        <taxon>Pezizomycotina</taxon>
        <taxon>Dothideomycetes</taxon>
        <taxon>Dothideomycetes incertae sedis</taxon>
        <taxon>Botryosphaeriales</taxon>
        <taxon>Botryosphaeriaceae</taxon>
        <taxon>Macrophomina</taxon>
    </lineage>
</organism>
<dbReference type="PANTHER" id="PTHR41390:SF1">
    <property type="entry name" value="NADH-UBIQUINONE OXIDOREDUCTASE 213 KDA SUBUNIT"/>
    <property type="match status" value="1"/>
</dbReference>